<dbReference type="EMBL" id="JACGCM010000032">
    <property type="protein sequence ID" value="KAF6176819.1"/>
    <property type="molecule type" value="Genomic_DNA"/>
</dbReference>
<comment type="catalytic activity">
    <reaction evidence="7">
        <text>L-threonyl-[protein] + ATP = O-phospho-L-threonyl-[protein] + ADP + H(+)</text>
        <dbReference type="Rhea" id="RHEA:46608"/>
        <dbReference type="Rhea" id="RHEA-COMP:11060"/>
        <dbReference type="Rhea" id="RHEA-COMP:11605"/>
        <dbReference type="ChEBI" id="CHEBI:15378"/>
        <dbReference type="ChEBI" id="CHEBI:30013"/>
        <dbReference type="ChEBI" id="CHEBI:30616"/>
        <dbReference type="ChEBI" id="CHEBI:61977"/>
        <dbReference type="ChEBI" id="CHEBI:456216"/>
        <dbReference type="EC" id="2.7.11.1"/>
    </reaction>
</comment>
<dbReference type="GO" id="GO:0000245">
    <property type="term" value="P:spliceosomal complex assembly"/>
    <property type="evidence" value="ECO:0007669"/>
    <property type="project" value="TreeGrafter"/>
</dbReference>
<evidence type="ECO:0000256" key="4">
    <source>
        <dbReference type="ARBA" id="ARBA00022741"/>
    </source>
</evidence>
<comment type="catalytic activity">
    <reaction evidence="8">
        <text>L-seryl-[protein] + ATP = O-phospho-L-seryl-[protein] + ADP + H(+)</text>
        <dbReference type="Rhea" id="RHEA:17989"/>
        <dbReference type="Rhea" id="RHEA-COMP:9863"/>
        <dbReference type="Rhea" id="RHEA-COMP:11604"/>
        <dbReference type="ChEBI" id="CHEBI:15378"/>
        <dbReference type="ChEBI" id="CHEBI:29999"/>
        <dbReference type="ChEBI" id="CHEBI:30616"/>
        <dbReference type="ChEBI" id="CHEBI:83421"/>
        <dbReference type="ChEBI" id="CHEBI:456216"/>
        <dbReference type="EC" id="2.7.11.1"/>
    </reaction>
</comment>
<dbReference type="GO" id="GO:0050684">
    <property type="term" value="P:regulation of mRNA processing"/>
    <property type="evidence" value="ECO:0007669"/>
    <property type="project" value="TreeGrafter"/>
</dbReference>
<accession>A0A7J7PBL8</accession>
<evidence type="ECO:0000313" key="9">
    <source>
        <dbReference type="EMBL" id="KAF6176819.1"/>
    </source>
</evidence>
<dbReference type="InterPro" id="IPR008266">
    <property type="entry name" value="Tyr_kinase_AS"/>
</dbReference>
<dbReference type="AlphaFoldDB" id="A0A7J7PBL8"/>
<dbReference type="GO" id="GO:0004674">
    <property type="term" value="F:protein serine/threonine kinase activity"/>
    <property type="evidence" value="ECO:0007669"/>
    <property type="project" value="UniProtKB-KW"/>
</dbReference>
<evidence type="ECO:0000256" key="2">
    <source>
        <dbReference type="ARBA" id="ARBA00022527"/>
    </source>
</evidence>
<dbReference type="PANTHER" id="PTHR47634">
    <property type="entry name" value="PROTEIN KINASE DOMAIN-CONTAINING PROTEIN-RELATED"/>
    <property type="match status" value="1"/>
</dbReference>
<evidence type="ECO:0000313" key="10">
    <source>
        <dbReference type="Proteomes" id="UP000541444"/>
    </source>
</evidence>
<keyword evidence="6" id="KW-0067">ATP-binding</keyword>
<protein>
    <recommendedName>
        <fullName evidence="1">non-specific serine/threonine protein kinase</fullName>
        <ecNumber evidence="1">2.7.11.1</ecNumber>
    </recommendedName>
</protein>
<gene>
    <name evidence="9" type="ORF">GIB67_026506</name>
</gene>
<dbReference type="PROSITE" id="PS00109">
    <property type="entry name" value="PROTEIN_KINASE_TYR"/>
    <property type="match status" value="1"/>
</dbReference>
<name>A0A7J7PBL8_9MAGN</name>
<dbReference type="InterPro" id="IPR011009">
    <property type="entry name" value="Kinase-like_dom_sf"/>
</dbReference>
<proteinExistence type="predicted"/>
<dbReference type="SUPFAM" id="SSF56112">
    <property type="entry name" value="Protein kinase-like (PK-like)"/>
    <property type="match status" value="1"/>
</dbReference>
<dbReference type="EC" id="2.7.11.1" evidence="1"/>
<dbReference type="Gene3D" id="3.30.200.20">
    <property type="entry name" value="Phosphorylase Kinase, domain 1"/>
    <property type="match status" value="1"/>
</dbReference>
<dbReference type="GO" id="GO:0005524">
    <property type="term" value="F:ATP binding"/>
    <property type="evidence" value="ECO:0007669"/>
    <property type="project" value="UniProtKB-KW"/>
</dbReference>
<keyword evidence="3" id="KW-0808">Transferase</keyword>
<dbReference type="PANTHER" id="PTHR47634:SF5">
    <property type="entry name" value="OS09G0552300 PROTEIN"/>
    <property type="match status" value="1"/>
</dbReference>
<keyword evidence="10" id="KW-1185">Reference proteome</keyword>
<evidence type="ECO:0000256" key="7">
    <source>
        <dbReference type="ARBA" id="ARBA00047899"/>
    </source>
</evidence>
<comment type="caution">
    <text evidence="9">The sequence shown here is derived from an EMBL/GenBank/DDBJ whole genome shotgun (WGS) entry which is preliminary data.</text>
</comment>
<dbReference type="InterPro" id="IPR051334">
    <property type="entry name" value="SRPK"/>
</dbReference>
<reference evidence="9 10" key="1">
    <citation type="journal article" date="2020" name="IScience">
        <title>Genome Sequencing of the Endangered Kingdonia uniflora (Circaeasteraceae, Ranunculales) Reveals Potential Mechanisms of Evolutionary Specialization.</title>
        <authorList>
            <person name="Sun Y."/>
            <person name="Deng T."/>
            <person name="Zhang A."/>
            <person name="Moore M.J."/>
            <person name="Landis J.B."/>
            <person name="Lin N."/>
            <person name="Zhang H."/>
            <person name="Zhang X."/>
            <person name="Huang J."/>
            <person name="Zhang X."/>
            <person name="Sun H."/>
            <person name="Wang H."/>
        </authorList>
    </citation>
    <scope>NUCLEOTIDE SEQUENCE [LARGE SCALE GENOMIC DNA]</scope>
    <source>
        <strain evidence="9">TB1705</strain>
        <tissue evidence="9">Leaf</tissue>
    </source>
</reference>
<sequence length="200" mass="22578">MVKYQDSLEKLHDFFFLQTFVTLKIMKSVVEFADATQHEIQFLSTIAEGDPLSSKCVVRLIDHFKHAGPNGQHLCMVLEFLGDSFLWFIRELGIIHTDLRPENVLLVSTIYPAKDPILSSLSPVLENPEGNPNGGIVVNNIGRKLKRRARKAVAKISERRISMGIIVPKALRSLEGIELKCKVMDFGNACWVDKQFTDNI</sequence>
<evidence type="ECO:0000256" key="3">
    <source>
        <dbReference type="ARBA" id="ARBA00022679"/>
    </source>
</evidence>
<dbReference type="Proteomes" id="UP000541444">
    <property type="component" value="Unassembled WGS sequence"/>
</dbReference>
<evidence type="ECO:0000256" key="1">
    <source>
        <dbReference type="ARBA" id="ARBA00012513"/>
    </source>
</evidence>
<organism evidence="9 10">
    <name type="scientific">Kingdonia uniflora</name>
    <dbReference type="NCBI Taxonomy" id="39325"/>
    <lineage>
        <taxon>Eukaryota</taxon>
        <taxon>Viridiplantae</taxon>
        <taxon>Streptophyta</taxon>
        <taxon>Embryophyta</taxon>
        <taxon>Tracheophyta</taxon>
        <taxon>Spermatophyta</taxon>
        <taxon>Magnoliopsida</taxon>
        <taxon>Ranunculales</taxon>
        <taxon>Circaeasteraceae</taxon>
        <taxon>Kingdonia</taxon>
    </lineage>
</organism>
<dbReference type="OrthoDB" id="1720217at2759"/>
<evidence type="ECO:0000256" key="5">
    <source>
        <dbReference type="ARBA" id="ARBA00022777"/>
    </source>
</evidence>
<keyword evidence="4" id="KW-0547">Nucleotide-binding</keyword>
<evidence type="ECO:0000256" key="8">
    <source>
        <dbReference type="ARBA" id="ARBA00048679"/>
    </source>
</evidence>
<keyword evidence="5" id="KW-0418">Kinase</keyword>
<keyword evidence="2" id="KW-0723">Serine/threonine-protein kinase</keyword>
<dbReference type="Gene3D" id="1.10.510.10">
    <property type="entry name" value="Transferase(Phosphotransferase) domain 1"/>
    <property type="match status" value="2"/>
</dbReference>
<evidence type="ECO:0000256" key="6">
    <source>
        <dbReference type="ARBA" id="ARBA00022840"/>
    </source>
</evidence>